<feature type="region of interest" description="Disordered" evidence="1">
    <location>
        <begin position="1"/>
        <end position="79"/>
    </location>
</feature>
<evidence type="ECO:0000313" key="3">
    <source>
        <dbReference type="EMBL" id="BAF17220.1"/>
    </source>
</evidence>
<reference evidence="2" key="1">
    <citation type="submission" date="2004-05" db="EMBL/GenBank/DDBJ databases">
        <title>Oryza sativa BAC OSJNBa0009L15 genomic sequence.</title>
        <authorList>
            <person name="Chow T.-Y."/>
            <person name="Hsing Y.-I.C."/>
            <person name="Chen C.-S."/>
            <person name="Chen H.-H."/>
            <person name="Liu S.-M."/>
            <person name="Chao Y.-T."/>
            <person name="Chang S.-J."/>
            <person name="Chen H.-C."/>
            <person name="Chen S.-K."/>
            <person name="Chen T.-R."/>
            <person name="Chen Y.-L."/>
            <person name="Cheng C.-H."/>
            <person name="Chung C.-I."/>
            <person name="Han S.-Y."/>
            <person name="Hsiao S.-H."/>
            <person name="Hsiung J.-N."/>
            <person name="Hsu C.-H."/>
            <person name="Huang J.-J."/>
            <person name="Kau P.-I."/>
            <person name="Lee M.-C."/>
            <person name="Leu H.-L."/>
            <person name="Li Y.-F."/>
            <person name="Lin S.-J."/>
            <person name="Lin Y.-C."/>
            <person name="Wu S.-W."/>
            <person name="Yu C.-Y."/>
            <person name="Yu S.-W."/>
            <person name="Wu H.-P."/>
            <person name="Shaw J.-F."/>
        </authorList>
    </citation>
    <scope>NUCLEOTIDE SEQUENCE</scope>
</reference>
<reference evidence="4" key="6">
    <citation type="journal article" date="2008" name="Nucleic Acids Res.">
        <title>The rice annotation project database (RAP-DB): 2008 update.</title>
        <authorList>
            <consortium name="The rice annotation project (RAP)"/>
        </authorList>
    </citation>
    <scope>GENOME REANNOTATION</scope>
    <source>
        <strain evidence="4">cv. Nipponbare</strain>
    </source>
</reference>
<reference evidence="3" key="8">
    <citation type="submission" date="2012-08" db="EMBL/GenBank/DDBJ databases">
        <title>The Second Rice Annotation Project Meeting (RAP2).</title>
        <authorList>
            <consortium name="The Rice Annotation Project (RAP)"/>
        </authorList>
    </citation>
    <scope>NUCLEOTIDE SEQUENCE</scope>
</reference>
<dbReference type="Proteomes" id="UP000000763">
    <property type="component" value="Chromosome 5"/>
</dbReference>
<dbReference type="EMBL" id="AP008211">
    <property type="protein sequence ID" value="BAF17220.1"/>
    <property type="molecule type" value="Genomic_DNA"/>
</dbReference>
<reference evidence="3" key="3">
    <citation type="journal article" date="2006" name="Nucleic Acids Res.">
        <title>The Rice Annotation Project Database (RAP-DB): hub for Oryza sativa ssp. japonica genome information.</title>
        <authorList>
            <person name="Ohyanagi H."/>
            <person name="Tanaka T."/>
            <person name="Sakai H."/>
            <person name="Shigemoto Y."/>
            <person name="Yamaguchi K."/>
            <person name="Habara T."/>
            <person name="Fujii Y."/>
            <person name="Antonio B.A."/>
            <person name="Nagamura Y."/>
            <person name="Imanishi T."/>
            <person name="Ikeo K."/>
            <person name="Itoh T."/>
            <person name="Gojobori T."/>
            <person name="Sasaki T."/>
        </authorList>
    </citation>
    <scope>NUCLEOTIDE SEQUENCE</scope>
</reference>
<evidence type="ECO:0000313" key="4">
    <source>
        <dbReference type="Proteomes" id="UP000000763"/>
    </source>
</evidence>
<reference evidence="3" key="7">
    <citation type="submission" date="2012-08" db="EMBL/GenBank/DDBJ databases">
        <title>Oryza sativa nipponbare(GA3) genomic DNA, chromosome 5.</title>
        <authorList>
            <consortium name="IRGSP(International Rice Genome Sequencing Project)"/>
        </authorList>
    </citation>
    <scope>NUCLEOTIDE SEQUENCE</scope>
</reference>
<accession>B7E8T6</accession>
<dbReference type="KEGG" id="dosa:Os05g0359700"/>
<dbReference type="EMBL" id="AC136999">
    <property type="protein sequence ID" value="AAT38048.1"/>
    <property type="molecule type" value="Genomic_DNA"/>
</dbReference>
<organism evidence="2 4">
    <name type="scientific">Oryza sativa subsp. japonica</name>
    <name type="common">Rice</name>
    <dbReference type="NCBI Taxonomy" id="39947"/>
    <lineage>
        <taxon>Eukaryota</taxon>
        <taxon>Viridiplantae</taxon>
        <taxon>Streptophyta</taxon>
        <taxon>Embryophyta</taxon>
        <taxon>Tracheophyta</taxon>
        <taxon>Spermatophyta</taxon>
        <taxon>Magnoliopsida</taxon>
        <taxon>Liliopsida</taxon>
        <taxon>Poales</taxon>
        <taxon>Poaceae</taxon>
        <taxon>BOP clade</taxon>
        <taxon>Oryzoideae</taxon>
        <taxon>Oryzeae</taxon>
        <taxon>Oryzinae</taxon>
        <taxon>Oryza</taxon>
        <taxon>Oryza sativa</taxon>
    </lineage>
</organism>
<reference evidence="3" key="4">
    <citation type="journal article" date="2007" name="Genome Res.">
        <title>Curated Genome Annotation of Oryza sativa ssp. japonica and Comparative Genome Analysis with Arabidopsis thaliana.</title>
        <authorList>
            <consortium name="The Rice Annotation Project (RAP)"/>
            <person name="Itoh T."/>
            <person name="Tanaka T."/>
            <person name="Barrero R.A."/>
            <person name="Yamasaki C."/>
            <person name="Fujii Y."/>
            <person name="Hilton P.B."/>
            <person name="Antonio B.A."/>
            <person name="Aono H."/>
            <person name="Apweiler R."/>
            <person name="Bruskiewich R."/>
            <person name="Bureau T."/>
            <person name="Burr F."/>
            <person name="Costa de Oliveira A."/>
            <person name="Fuks G."/>
            <person name="Habara T."/>
            <person name="Haberer G."/>
            <person name="Han B."/>
            <person name="Harada E."/>
            <person name="Hiraki A.T."/>
            <person name="Hirochika H."/>
            <person name="Hoen D."/>
            <person name="Hokari H."/>
            <person name="Hosokawa S."/>
            <person name="Hsing Y."/>
            <person name="Ikawa H."/>
            <person name="Ikeo K."/>
            <person name="Imanishi T."/>
            <person name="Ito Y."/>
            <person name="Jaiswal P."/>
            <person name="Kanno M."/>
            <person name="Kawahara Y."/>
            <person name="Kawamura T."/>
            <person name="Kawashima H."/>
            <person name="Khurana J.P."/>
            <person name="Kikuchi S."/>
            <person name="Komatsu S."/>
            <person name="Koyanagi K.O."/>
            <person name="Kubooka H."/>
            <person name="Lieberherr D."/>
            <person name="Lin Y.C."/>
            <person name="Lonsdale D."/>
            <person name="Matsumoto T."/>
            <person name="Matsuya A."/>
            <person name="McCombie W.R."/>
            <person name="Messing J."/>
            <person name="Miyao A."/>
            <person name="Mulder N."/>
            <person name="Nagamura Y."/>
            <person name="Nam J."/>
            <person name="Namiki N."/>
            <person name="Numa H."/>
            <person name="Nurimoto S."/>
            <person name="O'donovan C."/>
            <person name="Ohyanagi H."/>
            <person name="Okido T."/>
            <person name="Oota S."/>
            <person name="Osato N."/>
            <person name="Palmer L.E."/>
            <person name="Quetier F."/>
            <person name="Raghuvanshi S."/>
            <person name="Saichi N."/>
            <person name="Sakai H."/>
            <person name="Sakai Y."/>
            <person name="Sakata K."/>
            <person name="Sakurai T."/>
            <person name="Sato F."/>
            <person name="Sato Y."/>
            <person name="Schoof H."/>
            <person name="Seki M."/>
            <person name="Shibata M."/>
            <person name="Shimizu Y."/>
            <person name="Shinozaki K."/>
            <person name="Shinso Y."/>
            <person name="Singh N.K."/>
            <person name="Smith-White B."/>
            <person name="Takeda J."/>
            <person name="Tanino M."/>
            <person name="Tatusova T."/>
            <person name="Thongjuea S."/>
            <person name="Todokoro F."/>
            <person name="Tsugane M."/>
            <person name="Tyagi A.K."/>
            <person name="Vanavichit A."/>
            <person name="Wang A."/>
            <person name="Wing R.A."/>
            <person name="Yamaguchi K."/>
            <person name="Yamamoto M."/>
            <person name="Yamamoto N."/>
            <person name="Yu Y."/>
            <person name="Zhang H."/>
            <person name="Zhao Q."/>
            <person name="Higo K."/>
            <person name="Burr B."/>
            <person name="Gojobori T."/>
            <person name="Sasaki T."/>
        </authorList>
    </citation>
    <scope>NUCLEOTIDE SEQUENCE</scope>
</reference>
<evidence type="ECO:0000256" key="1">
    <source>
        <dbReference type="SAM" id="MobiDB-lite"/>
    </source>
</evidence>
<protein>
    <submittedName>
        <fullName evidence="3">Os05g0359700 protein</fullName>
    </submittedName>
</protein>
<name>B7E8T6_ORYSJ</name>
<evidence type="ECO:0000313" key="2">
    <source>
        <dbReference type="EMBL" id="AAT38048.1"/>
    </source>
</evidence>
<sequence length="92" mass="9254">MGGAAGVDGVEAAGGPPPDPMAWRQLWPGGGGRGGRPGAAPSRLPDLAAGREAARPDGGTRGSDALPPSDLEGGHAAAVQRQEVVVARRRRW</sequence>
<reference evidence="3" key="5">
    <citation type="journal article" date="2008" name="Nucleic Acids Res.">
        <title>The Rice Annotation Project Database (RAP-DB): 2008 update.</title>
        <authorList>
            <consortium name="The Rice Annotation Project (RAP)"/>
            <person name="Tanaka T."/>
            <person name="Antonio B.A."/>
            <person name="Kikuchi S."/>
            <person name="Matsumoto T."/>
            <person name="Nagamura Y."/>
            <person name="Numa H."/>
            <person name="Sakai H."/>
            <person name="Wu J."/>
            <person name="Itoh T."/>
            <person name="Sasaki T."/>
            <person name="Aono R."/>
            <person name="Fujii Y."/>
            <person name="Habara T."/>
            <person name="Harada E."/>
            <person name="Kanno M."/>
            <person name="Kawahara Y."/>
            <person name="Kawashima H."/>
            <person name="Kubooka H."/>
            <person name="Matsuya A."/>
            <person name="Nakaoka H."/>
            <person name="Saichi N."/>
            <person name="Sanbonmatsu R."/>
            <person name="Sato Y."/>
            <person name="Shinso Y."/>
            <person name="Suzuki M."/>
            <person name="Takeda J."/>
            <person name="Tanino M."/>
            <person name="Todokoro F."/>
            <person name="Yamaguchi K."/>
            <person name="Yamamoto N."/>
            <person name="Yamasaki C."/>
            <person name="Imanishi T."/>
            <person name="Okido T."/>
            <person name="Tada M."/>
            <person name="Ikeo K."/>
            <person name="Tateno Y."/>
            <person name="Gojobori T."/>
            <person name="Lin Y.C."/>
            <person name="Wei F.J."/>
            <person name="Hsing Y.I."/>
            <person name="Zhao Q."/>
            <person name="Han B."/>
            <person name="Kramer M.R."/>
            <person name="McCombie R.W."/>
            <person name="Lonsdale D."/>
            <person name="O'Donovan C.C."/>
            <person name="Whitfield E.J."/>
            <person name="Apweiler R."/>
            <person name="Koyanagi K.O."/>
            <person name="Khurana J.P."/>
            <person name="Raghuvanshi S."/>
            <person name="Singh N.K."/>
            <person name="Tyagi A.K."/>
            <person name="Haberer G."/>
            <person name="Fujisawa M."/>
            <person name="Hosokawa S."/>
            <person name="Ito Y."/>
            <person name="Ikawa H."/>
            <person name="Shibata M."/>
            <person name="Yamamoto M."/>
            <person name="Bruskiewich R.M."/>
            <person name="Hoen D.R."/>
            <person name="Bureau TE."/>
            <person name="Namiki N."/>
            <person name="Ohyanagi H."/>
            <person name="Sakai Y."/>
            <person name="Nobushima S."/>
            <person name="Sakata K."/>
            <person name="Barrero R.A."/>
            <person name="Sato Y."/>
            <person name="Souvorov A."/>
            <person name="Smith-White B."/>
            <person name="Tatusova T."/>
            <person name="An S."/>
            <person name="An G."/>
            <person name="OOta S."/>
            <person name="Fuks G."/>
            <person name="Messing J."/>
            <person name="Christie K.R."/>
            <person name="Lieberherr D."/>
            <person name="Kim H."/>
            <person name="Zuccolo A."/>
            <person name="Wing R.A."/>
            <person name="Nobuta K."/>
            <person name="Green P.J."/>
            <person name="Lu C."/>
            <person name="Meyers BC."/>
            <person name="Chaparro C."/>
            <person name="Piegu B."/>
            <person name="Panaud O."/>
            <person name="Echeverria M."/>
        </authorList>
    </citation>
    <scope>NUCLEOTIDE SEQUENCE</scope>
</reference>
<proteinExistence type="predicted"/>
<reference evidence="3 4" key="2">
    <citation type="journal article" date="2005" name="Nature">
        <title>The map-based sequence of the rice genome.</title>
        <authorList>
            <consortium name="International rice genome sequencing project (IRGSP)"/>
            <person name="Matsumoto T."/>
            <person name="Wu J."/>
            <person name="Kanamori H."/>
            <person name="Katayose Y."/>
            <person name="Fujisawa M."/>
            <person name="Namiki N."/>
            <person name="Mizuno H."/>
            <person name="Yamamoto K."/>
            <person name="Antonio B.A."/>
            <person name="Baba T."/>
            <person name="Sakata K."/>
            <person name="Nagamura Y."/>
            <person name="Aoki H."/>
            <person name="Arikawa K."/>
            <person name="Arita K."/>
            <person name="Bito T."/>
            <person name="Chiden Y."/>
            <person name="Fujitsuka N."/>
            <person name="Fukunaka R."/>
            <person name="Hamada M."/>
            <person name="Harada C."/>
            <person name="Hayashi A."/>
            <person name="Hijishita S."/>
            <person name="Honda M."/>
            <person name="Hosokawa S."/>
            <person name="Ichikawa Y."/>
            <person name="Idonuma A."/>
            <person name="Iijima M."/>
            <person name="Ikeda M."/>
            <person name="Ikeno M."/>
            <person name="Ito K."/>
            <person name="Ito S."/>
            <person name="Ito T."/>
            <person name="Ito Y."/>
            <person name="Ito Y."/>
            <person name="Iwabuchi A."/>
            <person name="Kamiya K."/>
            <person name="Karasawa W."/>
            <person name="Kurita K."/>
            <person name="Katagiri S."/>
            <person name="Kikuta A."/>
            <person name="Kobayashi H."/>
            <person name="Kobayashi N."/>
            <person name="Machita K."/>
            <person name="Maehara T."/>
            <person name="Masukawa M."/>
            <person name="Mizubayashi T."/>
            <person name="Mukai Y."/>
            <person name="Nagasaki H."/>
            <person name="Nagata Y."/>
            <person name="Naito S."/>
            <person name="Nakashima M."/>
            <person name="Nakama Y."/>
            <person name="Nakamichi Y."/>
            <person name="Nakamura M."/>
            <person name="Meguro A."/>
            <person name="Negishi M."/>
            <person name="Ohta I."/>
            <person name="Ohta T."/>
            <person name="Okamoto M."/>
            <person name="Ono N."/>
            <person name="Saji S."/>
            <person name="Sakaguchi M."/>
            <person name="Sakai K."/>
            <person name="Shibata M."/>
            <person name="Shimokawa T."/>
            <person name="Song J."/>
            <person name="Takazaki Y."/>
            <person name="Terasawa K."/>
            <person name="Tsugane M."/>
            <person name="Tsuji K."/>
            <person name="Ueda S."/>
            <person name="Waki K."/>
            <person name="Yamagata H."/>
            <person name="Yamamoto M."/>
            <person name="Yamamoto S."/>
            <person name="Yamane H."/>
            <person name="Yoshiki S."/>
            <person name="Yoshihara R."/>
            <person name="Yukawa K."/>
            <person name="Zhong H."/>
            <person name="Yano M."/>
            <person name="Yuan Q."/>
            <person name="Ouyang S."/>
            <person name="Liu J."/>
            <person name="Jones K.M."/>
            <person name="Gansberger K."/>
            <person name="Moffat K."/>
            <person name="Hill J."/>
            <person name="Bera J."/>
            <person name="Fadrosh D."/>
            <person name="Jin S."/>
            <person name="Johri S."/>
            <person name="Kim M."/>
            <person name="Overton L."/>
            <person name="Reardon M."/>
            <person name="Tsitrin T."/>
            <person name="Vuong H."/>
            <person name="Weaver B."/>
            <person name="Ciecko A."/>
            <person name="Tallon L."/>
            <person name="Jackson J."/>
            <person name="Pai G."/>
            <person name="Aken S.V."/>
            <person name="Utterback T."/>
            <person name="Reidmuller S."/>
            <person name="Feldblyum T."/>
            <person name="Hsiao J."/>
            <person name="Zismann V."/>
            <person name="Iobst S."/>
            <person name="de Vazeille A.R."/>
            <person name="Buell C.R."/>
            <person name="Ying K."/>
            <person name="Li Y."/>
            <person name="Lu T."/>
            <person name="Huang Y."/>
            <person name="Zhao Q."/>
            <person name="Feng Q."/>
            <person name="Zhang L."/>
            <person name="Zhu J."/>
            <person name="Weng Q."/>
            <person name="Mu J."/>
            <person name="Lu Y."/>
            <person name="Fan D."/>
            <person name="Liu Y."/>
            <person name="Guan J."/>
            <person name="Zhang Y."/>
            <person name="Yu S."/>
            <person name="Liu X."/>
            <person name="Zhang Y."/>
            <person name="Hong G."/>
            <person name="Han B."/>
            <person name="Choisne N."/>
            <person name="Demange N."/>
            <person name="Orjeda G."/>
            <person name="Samain S."/>
            <person name="Cattolico L."/>
            <person name="Pelletier E."/>
            <person name="Couloux A."/>
            <person name="Segurens B."/>
            <person name="Wincker P."/>
            <person name="D'Hont A."/>
            <person name="Scarpelli C."/>
            <person name="Weissenbach J."/>
            <person name="Salanoubat M."/>
            <person name="Quetier F."/>
            <person name="Yu Y."/>
            <person name="Kim H.R."/>
            <person name="Rambo T."/>
            <person name="Currie J."/>
            <person name="Collura K."/>
            <person name="Luo M."/>
            <person name="Yang T."/>
            <person name="Ammiraju J.S.S."/>
            <person name="Engler F."/>
            <person name="Soderlund C."/>
            <person name="Wing R.A."/>
            <person name="Palmer L.E."/>
            <person name="de la Bastide M."/>
            <person name="Spiegel L."/>
            <person name="Nascimento L."/>
            <person name="Zutavern T."/>
            <person name="O'Shaughnessy A."/>
            <person name="Dike S."/>
            <person name="Dedhia N."/>
            <person name="Preston R."/>
            <person name="Balija V."/>
            <person name="McCombie W.R."/>
            <person name="Chow T."/>
            <person name="Chen H."/>
            <person name="Chung M."/>
            <person name="Chen C."/>
            <person name="Shaw J."/>
            <person name="Wu H."/>
            <person name="Hsiao K."/>
            <person name="Chao Y."/>
            <person name="Chu M."/>
            <person name="Cheng C."/>
            <person name="Hour A."/>
            <person name="Lee P."/>
            <person name="Lin S."/>
            <person name="Lin Y."/>
            <person name="Liou J."/>
            <person name="Liu S."/>
            <person name="Hsing Y."/>
            <person name="Raghuvanshi S."/>
            <person name="Mohanty A."/>
            <person name="Bharti A.K."/>
            <person name="Gaur A."/>
            <person name="Gupta V."/>
            <person name="Kumar D."/>
            <person name="Ravi V."/>
            <person name="Vij S."/>
            <person name="Kapur A."/>
            <person name="Khurana P."/>
            <person name="Khurana P."/>
            <person name="Khurana J.P."/>
            <person name="Tyagi A.K."/>
            <person name="Gaikwad K."/>
            <person name="Singh A."/>
            <person name="Dalal V."/>
            <person name="Srivastava S."/>
            <person name="Dixit A."/>
            <person name="Pal A.K."/>
            <person name="Ghazi I.A."/>
            <person name="Yadav M."/>
            <person name="Pandit A."/>
            <person name="Bhargava A."/>
            <person name="Sureshbabu K."/>
            <person name="Batra K."/>
            <person name="Sharma T.R."/>
            <person name="Mohapatra T."/>
            <person name="Singh N.K."/>
            <person name="Messing J."/>
            <person name="Nelson A.B."/>
            <person name="Fuks G."/>
            <person name="Kavchok S."/>
            <person name="Keizer G."/>
            <person name="Linton E."/>
            <person name="Llaca V."/>
            <person name="Song R."/>
            <person name="Tanyolac B."/>
            <person name="Young S."/>
            <person name="Ho-Il K."/>
            <person name="Hahn J.H."/>
            <person name="Sangsakoo G."/>
            <person name="Vanavichit A."/>
            <person name="de Mattos Luiz.A.T."/>
            <person name="Zimmer P.D."/>
            <person name="Malone G."/>
            <person name="Dellagostin O."/>
            <person name="de Oliveira A.C."/>
            <person name="Bevan M."/>
            <person name="Bancroft I."/>
            <person name="Minx P."/>
            <person name="Cordum H."/>
            <person name="Wilson R."/>
            <person name="Cheng Z."/>
            <person name="Jin W."/>
            <person name="Jiang J."/>
            <person name="Leong S.A."/>
            <person name="Iwama H."/>
            <person name="Gojobori T."/>
            <person name="Itoh T."/>
            <person name="Niimura Y."/>
            <person name="Fujii Y."/>
            <person name="Habara T."/>
            <person name="Sakai H."/>
            <person name="Sato Y."/>
            <person name="Wilson G."/>
            <person name="Kumar K."/>
            <person name="McCouch S."/>
            <person name="Juretic N."/>
            <person name="Hoen D."/>
            <person name="Wright S."/>
            <person name="Bruskiewich R."/>
            <person name="Bureau T."/>
            <person name="Miyao A."/>
            <person name="Hirochika H."/>
            <person name="Nishikawa T."/>
            <person name="Kadowaki K."/>
            <person name="Sugiura M."/>
            <person name="Burr B."/>
            <person name="Sasaki T."/>
        </authorList>
    </citation>
    <scope>NUCLEOTIDE SEQUENCE [LARGE SCALE GENOMIC DNA]</scope>
    <source>
        <strain evidence="4">cv. Nipponbare</strain>
    </source>
</reference>
<gene>
    <name evidence="3" type="ordered locus">Os05g0359700</name>
    <name evidence="2" type="ORF">OSJNBa0009L15.14</name>
</gene>
<feature type="compositionally biased region" description="Gly residues" evidence="1">
    <location>
        <begin position="28"/>
        <end position="37"/>
    </location>
</feature>
<dbReference type="AlphaFoldDB" id="B7E8T6"/>